<feature type="compositionally biased region" description="Pro residues" evidence="1">
    <location>
        <begin position="74"/>
        <end position="85"/>
    </location>
</feature>
<keyword evidence="2" id="KW-0732">Signal</keyword>
<dbReference type="Proteomes" id="UP000194218">
    <property type="component" value="Chromosome"/>
</dbReference>
<evidence type="ECO:0008006" key="5">
    <source>
        <dbReference type="Google" id="ProtNLM"/>
    </source>
</evidence>
<dbReference type="RefSeq" id="WP_086161411.1">
    <property type="nucleotide sequence ID" value="NZ_CP021121.1"/>
</dbReference>
<evidence type="ECO:0000313" key="3">
    <source>
        <dbReference type="EMBL" id="ARQ71570.1"/>
    </source>
</evidence>
<keyword evidence="4" id="KW-1185">Reference proteome</keyword>
<gene>
    <name evidence="3" type="ORF">CAG99_24525</name>
</gene>
<feature type="region of interest" description="Disordered" evidence="1">
    <location>
        <begin position="40"/>
        <end position="126"/>
    </location>
</feature>
<feature type="compositionally biased region" description="Low complexity" evidence="1">
    <location>
        <begin position="93"/>
        <end position="104"/>
    </location>
</feature>
<reference evidence="3 4" key="1">
    <citation type="submission" date="2017-05" db="EMBL/GenBank/DDBJ databases">
        <title>Complete genome sequence of Streptomyces sp. SCSIO 03032 revealed the diverse biosynthetic pathways for its bioactive secondary metabolites.</title>
        <authorList>
            <person name="Ma L."/>
            <person name="Zhu Y."/>
            <person name="Zhang W."/>
            <person name="Zhang G."/>
            <person name="Tian X."/>
            <person name="Zhang S."/>
            <person name="Zhang C."/>
        </authorList>
    </citation>
    <scope>NUCLEOTIDE SEQUENCE [LARGE SCALE GENOMIC DNA]</scope>
    <source>
        <strain evidence="3 4">SCSIO 03032</strain>
    </source>
</reference>
<protein>
    <recommendedName>
        <fullName evidence="5">Secreted protein</fullName>
    </recommendedName>
</protein>
<proteinExistence type="predicted"/>
<accession>A0A1W7D4S4</accession>
<feature type="signal peptide" evidence="2">
    <location>
        <begin position="1"/>
        <end position="41"/>
    </location>
</feature>
<organism evidence="3 4">
    <name type="scientific">Streptomyces marincola</name>
    <dbReference type="NCBI Taxonomy" id="2878388"/>
    <lineage>
        <taxon>Bacteria</taxon>
        <taxon>Bacillati</taxon>
        <taxon>Actinomycetota</taxon>
        <taxon>Actinomycetes</taxon>
        <taxon>Kitasatosporales</taxon>
        <taxon>Streptomycetaceae</taxon>
        <taxon>Streptomyces</taxon>
    </lineage>
</organism>
<evidence type="ECO:0000313" key="4">
    <source>
        <dbReference type="Proteomes" id="UP000194218"/>
    </source>
</evidence>
<dbReference type="AlphaFoldDB" id="A0A1W7D4S4"/>
<evidence type="ECO:0000256" key="1">
    <source>
        <dbReference type="SAM" id="MobiDB-lite"/>
    </source>
</evidence>
<dbReference type="OrthoDB" id="4338922at2"/>
<sequence length="126" mass="12928">MIRLHSGQGGGAGRSAVSCCVLAVIALLCVTGLCTPAAAHADTGEHRLLADVEPPPDMDEKDPPSRCHGAPGTPADPVPPPPVPLHVPDTDPAPRATFARAAPGPWGPAHDGVPSVDLHRLQIQRT</sequence>
<dbReference type="EMBL" id="CP021121">
    <property type="protein sequence ID" value="ARQ71570.1"/>
    <property type="molecule type" value="Genomic_DNA"/>
</dbReference>
<feature type="chain" id="PRO_5012348513" description="Secreted protein" evidence="2">
    <location>
        <begin position="42"/>
        <end position="126"/>
    </location>
</feature>
<evidence type="ECO:0000256" key="2">
    <source>
        <dbReference type="SAM" id="SignalP"/>
    </source>
</evidence>
<dbReference type="KEGG" id="smao:CAG99_24525"/>
<name>A0A1W7D4S4_9ACTN</name>